<reference evidence="3 4" key="1">
    <citation type="submission" date="2019-01" db="EMBL/GenBank/DDBJ databases">
        <title>A draft genome assembly of the solar-powered sea slug Elysia chlorotica.</title>
        <authorList>
            <person name="Cai H."/>
            <person name="Li Q."/>
            <person name="Fang X."/>
            <person name="Li J."/>
            <person name="Curtis N.E."/>
            <person name="Altenburger A."/>
            <person name="Shibata T."/>
            <person name="Feng M."/>
            <person name="Maeda T."/>
            <person name="Schwartz J.A."/>
            <person name="Shigenobu S."/>
            <person name="Lundholm N."/>
            <person name="Nishiyama T."/>
            <person name="Yang H."/>
            <person name="Hasebe M."/>
            <person name="Li S."/>
            <person name="Pierce S.K."/>
            <person name="Wang J."/>
        </authorList>
    </citation>
    <scope>NUCLEOTIDE SEQUENCE [LARGE SCALE GENOMIC DNA]</scope>
    <source>
        <strain evidence="3">EC2010</strain>
        <tissue evidence="3">Whole organism of an adult</tissue>
    </source>
</reference>
<evidence type="ECO:0000313" key="4">
    <source>
        <dbReference type="Proteomes" id="UP000271974"/>
    </source>
</evidence>
<keyword evidence="4" id="KW-1185">Reference proteome</keyword>
<comment type="caution">
    <text evidence="3">The sequence shown here is derived from an EMBL/GenBank/DDBJ whole genome shotgun (WGS) entry which is preliminary data.</text>
</comment>
<dbReference type="InterPro" id="IPR036691">
    <property type="entry name" value="Endo/exonu/phosph_ase_sf"/>
</dbReference>
<evidence type="ECO:0000313" key="3">
    <source>
        <dbReference type="EMBL" id="RUS89160.1"/>
    </source>
</evidence>
<accession>A0A3S0ZXJ5</accession>
<evidence type="ECO:0000256" key="2">
    <source>
        <dbReference type="SAM" id="SignalP"/>
    </source>
</evidence>
<dbReference type="Gene3D" id="3.60.10.10">
    <property type="entry name" value="Endonuclease/exonuclease/phosphatase"/>
    <property type="match status" value="1"/>
</dbReference>
<dbReference type="SUPFAM" id="SSF56219">
    <property type="entry name" value="DNase I-like"/>
    <property type="match status" value="1"/>
</dbReference>
<feature type="signal peptide" evidence="2">
    <location>
        <begin position="1"/>
        <end position="29"/>
    </location>
</feature>
<feature type="compositionally biased region" description="Basic residues" evidence="1">
    <location>
        <begin position="67"/>
        <end position="83"/>
    </location>
</feature>
<dbReference type="Proteomes" id="UP000271974">
    <property type="component" value="Unassembled WGS sequence"/>
</dbReference>
<gene>
    <name evidence="3" type="ORF">EGW08_003103</name>
</gene>
<protein>
    <recommendedName>
        <fullName evidence="5">Endonuclease/exonuclease/phosphatase domain-containing protein</fullName>
    </recommendedName>
</protein>
<dbReference type="PANTHER" id="PTHR47510">
    <property type="entry name" value="REVERSE TRANSCRIPTASE DOMAIN-CONTAINING PROTEIN"/>
    <property type="match status" value="1"/>
</dbReference>
<dbReference type="EMBL" id="RQTK01000064">
    <property type="protein sequence ID" value="RUS89160.1"/>
    <property type="molecule type" value="Genomic_DNA"/>
</dbReference>
<organism evidence="3 4">
    <name type="scientific">Elysia chlorotica</name>
    <name type="common">Eastern emerald elysia</name>
    <name type="synonym">Sea slug</name>
    <dbReference type="NCBI Taxonomy" id="188477"/>
    <lineage>
        <taxon>Eukaryota</taxon>
        <taxon>Metazoa</taxon>
        <taxon>Spiralia</taxon>
        <taxon>Lophotrochozoa</taxon>
        <taxon>Mollusca</taxon>
        <taxon>Gastropoda</taxon>
        <taxon>Heterobranchia</taxon>
        <taxon>Euthyneura</taxon>
        <taxon>Panpulmonata</taxon>
        <taxon>Sacoglossa</taxon>
        <taxon>Placobranchoidea</taxon>
        <taxon>Plakobranchidae</taxon>
        <taxon>Elysia</taxon>
    </lineage>
</organism>
<dbReference type="OrthoDB" id="6154363at2759"/>
<name>A0A3S0ZXJ5_ELYCH</name>
<evidence type="ECO:0008006" key="5">
    <source>
        <dbReference type="Google" id="ProtNLM"/>
    </source>
</evidence>
<proteinExistence type="predicted"/>
<evidence type="ECO:0000256" key="1">
    <source>
        <dbReference type="SAM" id="MobiDB-lite"/>
    </source>
</evidence>
<dbReference type="PANTHER" id="PTHR47510:SF3">
    <property type="entry name" value="ENDO_EXONUCLEASE_PHOSPHATASE DOMAIN-CONTAINING PROTEIN"/>
    <property type="match status" value="1"/>
</dbReference>
<keyword evidence="2" id="KW-0732">Signal</keyword>
<feature type="chain" id="PRO_5018626573" description="Endonuclease/exonuclease/phosphatase domain-containing protein" evidence="2">
    <location>
        <begin position="30"/>
        <end position="338"/>
    </location>
</feature>
<dbReference type="AlphaFoldDB" id="A0A3S0ZXJ5"/>
<dbReference type="STRING" id="188477.A0A3S0ZXJ5"/>
<sequence length="338" mass="38415">MKCWGSSWSIQFFILAVFVATFCCGKVECQPTMSSIISYSAAMLRELRPQCLSSCEHTQHTFPQQPGRKRGRKGGVKQRSRRRKAKQFLPTFVFGNIRSIGNKLDELSACSKHLYEYREASFLGFVETWLNDRTPDSAINIDGFSVLRGDRTEASKKSRGGGVCLYVNERWANKNNVTVYEKICTPHIELLSVNVRPYYLPREFTSVVINIVYIPETNLGPEAIELLTSRINDQETRSPDAIKLIVGDFNHCLLDTALPHYHQHVTCTTRGTTTLDLCYSNIPDAYKSIPLPPLGASDHNNVYLIPKYRPVLKTKKPTTRVVEECLPIKKEEMLKMLC</sequence>
<feature type="region of interest" description="Disordered" evidence="1">
    <location>
        <begin position="58"/>
        <end position="83"/>
    </location>
</feature>